<dbReference type="HAMAP" id="MF_00368">
    <property type="entry name" value="Ribosomal_bL12"/>
    <property type="match status" value="1"/>
</dbReference>
<dbReference type="Pfam" id="PF00542">
    <property type="entry name" value="Ribosomal_L12"/>
    <property type="match status" value="1"/>
</dbReference>
<dbReference type="PANTHER" id="PTHR45987:SF4">
    <property type="entry name" value="LARGE RIBOSOMAL SUBUNIT PROTEIN BL12M"/>
    <property type="match status" value="1"/>
</dbReference>
<feature type="domain" description="Large ribosomal subunit protein bL12 C-terminal" evidence="5">
    <location>
        <begin position="63"/>
        <end position="129"/>
    </location>
</feature>
<evidence type="ECO:0000256" key="3">
    <source>
        <dbReference type="ARBA" id="ARBA00023274"/>
    </source>
</evidence>
<evidence type="ECO:0000256" key="1">
    <source>
        <dbReference type="ARBA" id="ARBA00007197"/>
    </source>
</evidence>
<dbReference type="FunFam" id="3.30.1390.10:FF:000001">
    <property type="entry name" value="50S ribosomal protein L7/L12"/>
    <property type="match status" value="1"/>
</dbReference>
<reference evidence="7 8" key="1">
    <citation type="submission" date="2015-02" db="EMBL/GenBank/DDBJ databases">
        <title>Genome Sequencing of Rickettsiales.</title>
        <authorList>
            <person name="Daugherty S.C."/>
            <person name="Su Q."/>
            <person name="Abolude K."/>
            <person name="Beier-Sexton M."/>
            <person name="Carlyon J.A."/>
            <person name="Carter R."/>
            <person name="Day N.P."/>
            <person name="Dumler S.J."/>
            <person name="Dyachenko V."/>
            <person name="Godinez A."/>
            <person name="Kurtti T.J."/>
            <person name="Lichay M."/>
            <person name="Mullins K.E."/>
            <person name="Ott S."/>
            <person name="Pappas-Brown V."/>
            <person name="Paris D.H."/>
            <person name="Patel P."/>
            <person name="Richards A.L."/>
            <person name="Sadzewicz L."/>
            <person name="Sears K."/>
            <person name="Seidman D."/>
            <person name="Sengamalay N."/>
            <person name="Stenos J."/>
            <person name="Tallon L.J."/>
            <person name="Vincent G."/>
            <person name="Fraser C.M."/>
            <person name="Munderloh U."/>
            <person name="Dunning-Hotopp J.C."/>
        </authorList>
    </citation>
    <scope>NUCLEOTIDE SEQUENCE [LARGE SCALE GENOMIC DNA]</scope>
    <source>
        <strain evidence="7 8">Fuller</strain>
    </source>
</reference>
<dbReference type="InterPro" id="IPR000206">
    <property type="entry name" value="Ribosomal_bL12"/>
</dbReference>
<dbReference type="GO" id="GO:0006412">
    <property type="term" value="P:translation"/>
    <property type="evidence" value="ECO:0007669"/>
    <property type="project" value="UniProtKB-UniRule"/>
</dbReference>
<name>A0A0F3MSA1_9RICK</name>
<dbReference type="InterPro" id="IPR014719">
    <property type="entry name" value="Ribosomal_bL12_C/ClpS-like"/>
</dbReference>
<dbReference type="GO" id="GO:0003735">
    <property type="term" value="F:structural constituent of ribosome"/>
    <property type="evidence" value="ECO:0007669"/>
    <property type="project" value="InterPro"/>
</dbReference>
<proteinExistence type="inferred from homology"/>
<dbReference type="CDD" id="cd00387">
    <property type="entry name" value="Ribosomal_L7_L12"/>
    <property type="match status" value="1"/>
</dbReference>
<dbReference type="PATRIC" id="fig|1359168.3.peg.19"/>
<organism evidence="7 8">
    <name type="scientific">Orientia chuto str. Dubai</name>
    <dbReference type="NCBI Taxonomy" id="1359168"/>
    <lineage>
        <taxon>Bacteria</taxon>
        <taxon>Pseudomonadati</taxon>
        <taxon>Pseudomonadota</taxon>
        <taxon>Alphaproteobacteria</taxon>
        <taxon>Rickettsiales</taxon>
        <taxon>Rickettsiaceae</taxon>
        <taxon>Rickettsieae</taxon>
        <taxon>Orientia</taxon>
    </lineage>
</organism>
<dbReference type="Pfam" id="PF16320">
    <property type="entry name" value="Ribosomal_L12_N"/>
    <property type="match status" value="1"/>
</dbReference>
<keyword evidence="2 4" id="KW-0689">Ribosomal protein</keyword>
<dbReference type="NCBIfam" id="TIGR00855">
    <property type="entry name" value="L12"/>
    <property type="match status" value="1"/>
</dbReference>
<keyword evidence="8" id="KW-1185">Reference proteome</keyword>
<dbReference type="OrthoDB" id="9811748at2"/>
<dbReference type="Gene3D" id="1.20.5.710">
    <property type="entry name" value="Single helix bin"/>
    <property type="match status" value="1"/>
</dbReference>
<gene>
    <name evidence="4 7" type="primary">rplL</name>
    <name evidence="7" type="ORF">OCHUTO_0017</name>
</gene>
<dbReference type="InterPro" id="IPR008932">
    <property type="entry name" value="Ribosomal_bL12_oligo"/>
</dbReference>
<evidence type="ECO:0000313" key="7">
    <source>
        <dbReference type="EMBL" id="KJV57489.1"/>
    </source>
</evidence>
<dbReference type="Proteomes" id="UP000033616">
    <property type="component" value="Unassembled WGS sequence"/>
</dbReference>
<dbReference type="EMBL" id="LANP01000001">
    <property type="protein sequence ID" value="KJV57489.1"/>
    <property type="molecule type" value="Genomic_DNA"/>
</dbReference>
<evidence type="ECO:0000259" key="6">
    <source>
        <dbReference type="Pfam" id="PF16320"/>
    </source>
</evidence>
<dbReference type="SUPFAM" id="SSF54736">
    <property type="entry name" value="ClpS-like"/>
    <property type="match status" value="1"/>
</dbReference>
<evidence type="ECO:0000256" key="2">
    <source>
        <dbReference type="ARBA" id="ARBA00022980"/>
    </source>
</evidence>
<accession>A0A0F3MSA1</accession>
<keyword evidence="3 4" id="KW-0687">Ribonucleoprotein</keyword>
<dbReference type="GO" id="GO:0005737">
    <property type="term" value="C:cytoplasm"/>
    <property type="evidence" value="ECO:0007669"/>
    <property type="project" value="UniProtKB-ARBA"/>
</dbReference>
<dbReference type="GO" id="GO:1990904">
    <property type="term" value="C:ribonucleoprotein complex"/>
    <property type="evidence" value="ECO:0007669"/>
    <property type="project" value="UniProtKB-KW"/>
</dbReference>
<evidence type="ECO:0000313" key="8">
    <source>
        <dbReference type="Proteomes" id="UP000033616"/>
    </source>
</evidence>
<dbReference type="GO" id="GO:0005840">
    <property type="term" value="C:ribosome"/>
    <property type="evidence" value="ECO:0007669"/>
    <property type="project" value="UniProtKB-KW"/>
</dbReference>
<comment type="function">
    <text evidence="4">Forms part of the ribosomal stalk which helps the ribosome interact with GTP-bound translation factors. Is thus essential for accurate translation.</text>
</comment>
<dbReference type="STRING" id="1359168.OCHUTO_0017"/>
<protein>
    <recommendedName>
        <fullName evidence="4">Large ribosomal subunit protein bL12</fullName>
    </recommendedName>
</protein>
<comment type="caution">
    <text evidence="7">The sequence shown here is derived from an EMBL/GenBank/DDBJ whole genome shotgun (WGS) entry which is preliminary data.</text>
</comment>
<dbReference type="GO" id="GO:0003729">
    <property type="term" value="F:mRNA binding"/>
    <property type="evidence" value="ECO:0007669"/>
    <property type="project" value="TreeGrafter"/>
</dbReference>
<feature type="domain" description="Large ribosomal subunit protein bL12 oligomerization" evidence="6">
    <location>
        <begin position="11"/>
        <end position="52"/>
    </location>
</feature>
<dbReference type="AlphaFoldDB" id="A0A0F3MSA1"/>
<dbReference type="InterPro" id="IPR013823">
    <property type="entry name" value="Ribosomal_bL12_C"/>
</dbReference>
<dbReference type="InterPro" id="IPR036235">
    <property type="entry name" value="Ribosomal_bL12_oligo_N_sf"/>
</dbReference>
<evidence type="ECO:0000256" key="4">
    <source>
        <dbReference type="HAMAP-Rule" id="MF_00368"/>
    </source>
</evidence>
<comment type="similarity">
    <text evidence="1 4">Belongs to the bacterial ribosomal protein bL12 family.</text>
</comment>
<sequence length="129" mass="13848">MSKTVSENVKKAVDILSTFSVIELLELTKILEEEWGVSSIPSGVAVAAAPAVTQEAVEEKSEFDVILTAIPEKKVDVIKIVKNITGLALKEAKEMVDSAPKIIKASVSKTEAEDIKSQLENVGAKVELK</sequence>
<evidence type="ECO:0000259" key="5">
    <source>
        <dbReference type="Pfam" id="PF00542"/>
    </source>
</evidence>
<comment type="subunit">
    <text evidence="4">Homodimer. Part of the ribosomal stalk of the 50S ribosomal subunit. Forms a multimeric L10(L12)X complex, where L10 forms an elongated spine to which 2 to 4 L12 dimers bind in a sequential fashion. Binds GTP-bound translation factors.</text>
</comment>
<dbReference type="Gene3D" id="3.30.1390.10">
    <property type="match status" value="1"/>
</dbReference>
<dbReference type="RefSeq" id="WP_045796860.1">
    <property type="nucleotide sequence ID" value="NZ_LANP01000001.1"/>
</dbReference>
<dbReference type="SUPFAM" id="SSF48300">
    <property type="entry name" value="Ribosomal protein L7/12, oligomerisation (N-terminal) domain"/>
    <property type="match status" value="1"/>
</dbReference>
<dbReference type="PANTHER" id="PTHR45987">
    <property type="entry name" value="39S RIBOSOMAL PROTEIN L12"/>
    <property type="match status" value="1"/>
</dbReference>